<dbReference type="EMBL" id="PXVD01000032">
    <property type="protein sequence ID" value="MDJ1372611.1"/>
    <property type="molecule type" value="Genomic_DNA"/>
</dbReference>
<accession>A0ABT7CBN3</accession>
<dbReference type="SUPFAM" id="SSF53474">
    <property type="entry name" value="alpha/beta-Hydrolases"/>
    <property type="match status" value="1"/>
</dbReference>
<dbReference type="PANTHER" id="PTHR43798">
    <property type="entry name" value="MONOACYLGLYCEROL LIPASE"/>
    <property type="match status" value="1"/>
</dbReference>
<dbReference type="GO" id="GO:0016787">
    <property type="term" value="F:hydrolase activity"/>
    <property type="evidence" value="ECO:0007669"/>
    <property type="project" value="UniProtKB-KW"/>
</dbReference>
<proteinExistence type="predicted"/>
<evidence type="ECO:0000313" key="2">
    <source>
        <dbReference type="EMBL" id="MDJ1372611.1"/>
    </source>
</evidence>
<dbReference type="Gene3D" id="3.40.50.1820">
    <property type="entry name" value="alpha/beta hydrolase"/>
    <property type="match status" value="1"/>
</dbReference>
<dbReference type="PANTHER" id="PTHR43798:SF33">
    <property type="entry name" value="HYDROLASE, PUTATIVE (AFU_ORTHOLOGUE AFUA_2G14860)-RELATED"/>
    <property type="match status" value="1"/>
</dbReference>
<dbReference type="Proteomes" id="UP001170379">
    <property type="component" value="Unassembled WGS sequence"/>
</dbReference>
<comment type="caution">
    <text evidence="2">The sequence shown here is derived from an EMBL/GenBank/DDBJ whole genome shotgun (WGS) entry which is preliminary data.</text>
</comment>
<evidence type="ECO:0000313" key="3">
    <source>
        <dbReference type="Proteomes" id="UP001170379"/>
    </source>
</evidence>
<dbReference type="InterPro" id="IPR050266">
    <property type="entry name" value="AB_hydrolase_sf"/>
</dbReference>
<dbReference type="InterPro" id="IPR029058">
    <property type="entry name" value="AB_hydrolase_fold"/>
</dbReference>
<keyword evidence="3" id="KW-1185">Reference proteome</keyword>
<name>A0ABT7CBN3_9MICO</name>
<organism evidence="2 3">
    <name type="scientific">Gulosibacter molinativorax</name>
    <dbReference type="NCBI Taxonomy" id="256821"/>
    <lineage>
        <taxon>Bacteria</taxon>
        <taxon>Bacillati</taxon>
        <taxon>Actinomycetota</taxon>
        <taxon>Actinomycetes</taxon>
        <taxon>Micrococcales</taxon>
        <taxon>Microbacteriaceae</taxon>
        <taxon>Gulosibacter</taxon>
    </lineage>
</organism>
<dbReference type="SMART" id="SM00824">
    <property type="entry name" value="PKS_TE"/>
    <property type="match status" value="1"/>
</dbReference>
<dbReference type="RefSeq" id="WP_051267348.1">
    <property type="nucleotide sequence ID" value="NZ_PXVD01000032.1"/>
</dbReference>
<protein>
    <submittedName>
        <fullName evidence="2">Alpha/beta hydrolase</fullName>
    </submittedName>
</protein>
<sequence length="211" mass="23299">MHEHLSAQGTVLTVDLPGFGGTPKPKGSINIGDMAEVLGDTIDELGATNVVLVGHSMGAQWVTELANKRPELASALVLIGPVVNDRRRNFFVQATRLLRDALRESPKTNWIAITDFWRCGLPWYLRQTRYMLSYPIEQRLAKVRVPVLVLRGARDPIANMQWCQRLTGHAHDGSLAVVPGHAHVVQHTAPVEVAERILAFVARCSTRDATT</sequence>
<feature type="domain" description="Thioesterase TesA-like" evidence="1">
    <location>
        <begin position="3"/>
        <end position="201"/>
    </location>
</feature>
<gene>
    <name evidence="2" type="ORF">C7K25_14800</name>
</gene>
<dbReference type="InterPro" id="IPR020802">
    <property type="entry name" value="TesA-like"/>
</dbReference>
<keyword evidence="2" id="KW-0378">Hydrolase</keyword>
<reference evidence="2" key="2">
    <citation type="journal article" date="2022" name="Sci. Rep.">
        <title>In silico prediction of the enzymes involved in the degradation of the herbicide molinate by Gulosibacter molinativorax ON4T.</title>
        <authorList>
            <person name="Lopes A.R."/>
            <person name="Bunin E."/>
            <person name="Viana A.T."/>
            <person name="Froufe H."/>
            <person name="Munoz-Merida A."/>
            <person name="Pinho D."/>
            <person name="Figueiredo J."/>
            <person name="Barroso C."/>
            <person name="Vaz-Moreira I."/>
            <person name="Bellanger X."/>
            <person name="Egas C."/>
            <person name="Nunes O.C."/>
        </authorList>
    </citation>
    <scope>NUCLEOTIDE SEQUENCE</scope>
    <source>
        <strain evidence="2">ON4</strain>
    </source>
</reference>
<dbReference type="Pfam" id="PF12697">
    <property type="entry name" value="Abhydrolase_6"/>
    <property type="match status" value="1"/>
</dbReference>
<reference evidence="2" key="1">
    <citation type="submission" date="2018-03" db="EMBL/GenBank/DDBJ databases">
        <authorList>
            <person name="Nunes O.C."/>
            <person name="Lopes A.R."/>
            <person name="Froufe H."/>
            <person name="Munoz-Merida A."/>
            <person name="Barroso C."/>
            <person name="Egas C."/>
        </authorList>
    </citation>
    <scope>NUCLEOTIDE SEQUENCE</scope>
    <source>
        <strain evidence="2">ON4</strain>
    </source>
</reference>
<dbReference type="InterPro" id="IPR000073">
    <property type="entry name" value="AB_hydrolase_1"/>
</dbReference>
<evidence type="ECO:0000259" key="1">
    <source>
        <dbReference type="SMART" id="SM00824"/>
    </source>
</evidence>